<dbReference type="Gene3D" id="3.80.10.10">
    <property type="entry name" value="Ribonuclease Inhibitor"/>
    <property type="match status" value="1"/>
</dbReference>
<dbReference type="Pfam" id="PF00646">
    <property type="entry name" value="F-box"/>
    <property type="match status" value="1"/>
</dbReference>
<protein>
    <recommendedName>
        <fullName evidence="7">FBD domain-containing protein</fullName>
    </recommendedName>
</protein>
<dbReference type="PANTHER" id="PTHR32141">
    <property type="match status" value="1"/>
</dbReference>
<dbReference type="PANTHER" id="PTHR32141:SF158">
    <property type="entry name" value="EXPRESSED PROTEIN"/>
    <property type="match status" value="1"/>
</dbReference>
<dbReference type="InterPro" id="IPR036047">
    <property type="entry name" value="F-box-like_dom_sf"/>
</dbReference>
<gene>
    <name evidence="5" type="ORF">QYE76_035389</name>
</gene>
<keyword evidence="6" id="KW-1185">Reference proteome</keyword>
<dbReference type="Proteomes" id="UP001231189">
    <property type="component" value="Unassembled WGS sequence"/>
</dbReference>
<evidence type="ECO:0000259" key="2">
    <source>
        <dbReference type="Pfam" id="PF00646"/>
    </source>
</evidence>
<accession>A0AAD8QZL2</accession>
<dbReference type="InterPro" id="IPR001810">
    <property type="entry name" value="F-box_dom"/>
</dbReference>
<evidence type="ECO:0000256" key="1">
    <source>
        <dbReference type="SAM" id="MobiDB-lite"/>
    </source>
</evidence>
<evidence type="ECO:0000259" key="3">
    <source>
        <dbReference type="Pfam" id="PF08387"/>
    </source>
</evidence>
<dbReference type="InterPro" id="IPR006566">
    <property type="entry name" value="FBD"/>
</dbReference>
<dbReference type="InterPro" id="IPR055411">
    <property type="entry name" value="LRR_FXL15/At3g58940/PEG3-like"/>
</dbReference>
<dbReference type="SUPFAM" id="SSF81383">
    <property type="entry name" value="F-box domain"/>
    <property type="match status" value="1"/>
</dbReference>
<sequence length="499" mass="56369">MATRGRAKKRKWPEAELDAGSTPPASEKAKAGESPDLISNLDVDVLRRIVSLLPTKDGARTQSLSTRWRDLFRSAPLNLGVELRREDEPAPSSLVSRILADHRAPCRRLSLTWYGYKSGFVSPLLSHWLQSPALNGLAEFDLWQNRKENGKEYWRVPREDPYILPLSVLRFSPTLRILSIKCTGYMIRFPSMATLAGDVHFPHLKQLTFKGVIISEGDLHGVLVGCPVLQSLVLSELDGVRAIHINSSTLQRLGVCTDLRDAPEEMLQEVIIEDAPLLEKLLLSGTDEELSIRVICAPKLDFLGSLPEGFSKTKLETTFFQRTSVASLMSVVRTVKVLILRMSPPSADDAIDFVTFFPCLEKLYAVLYRDVASKRARHHFPLDYIECFELHLKKIVLINYHGTKRDVDFARFCLLNARVLQHMEFATRLPSHRKKCDPKWIDDQLTKLQLDNIASQGIQINFAGDSYFGDEIHIGDIHNLAAADPFDRSLCRCHTVDFL</sequence>
<proteinExistence type="predicted"/>
<evidence type="ECO:0008006" key="7">
    <source>
        <dbReference type="Google" id="ProtNLM"/>
    </source>
</evidence>
<dbReference type="Pfam" id="PF24758">
    <property type="entry name" value="LRR_At5g56370"/>
    <property type="match status" value="1"/>
</dbReference>
<evidence type="ECO:0000259" key="4">
    <source>
        <dbReference type="Pfam" id="PF24758"/>
    </source>
</evidence>
<dbReference type="InterPro" id="IPR055302">
    <property type="entry name" value="F-box_dom-containing"/>
</dbReference>
<feature type="region of interest" description="Disordered" evidence="1">
    <location>
        <begin position="1"/>
        <end position="34"/>
    </location>
</feature>
<reference evidence="5" key="1">
    <citation type="submission" date="2023-07" db="EMBL/GenBank/DDBJ databases">
        <title>A chromosome-level genome assembly of Lolium multiflorum.</title>
        <authorList>
            <person name="Chen Y."/>
            <person name="Copetti D."/>
            <person name="Kolliker R."/>
            <person name="Studer B."/>
        </authorList>
    </citation>
    <scope>NUCLEOTIDE SEQUENCE</scope>
    <source>
        <strain evidence="5">02402/16</strain>
        <tissue evidence="5">Leaf</tissue>
    </source>
</reference>
<dbReference type="Pfam" id="PF08387">
    <property type="entry name" value="FBD"/>
    <property type="match status" value="1"/>
</dbReference>
<feature type="compositionally biased region" description="Basic residues" evidence="1">
    <location>
        <begin position="1"/>
        <end position="11"/>
    </location>
</feature>
<dbReference type="AlphaFoldDB" id="A0AAD8QZL2"/>
<feature type="domain" description="F-box" evidence="2">
    <location>
        <begin position="38"/>
        <end position="77"/>
    </location>
</feature>
<dbReference type="EMBL" id="JAUUTY010000007">
    <property type="protein sequence ID" value="KAK1611716.1"/>
    <property type="molecule type" value="Genomic_DNA"/>
</dbReference>
<evidence type="ECO:0000313" key="5">
    <source>
        <dbReference type="EMBL" id="KAK1611716.1"/>
    </source>
</evidence>
<name>A0AAD8QZL2_LOLMU</name>
<feature type="domain" description="F-box/LRR-repeat protein 15/At3g58940/PEG3-like LRR" evidence="4">
    <location>
        <begin position="125"/>
        <end position="364"/>
    </location>
</feature>
<comment type="caution">
    <text evidence="5">The sequence shown here is derived from an EMBL/GenBank/DDBJ whole genome shotgun (WGS) entry which is preliminary data.</text>
</comment>
<dbReference type="InterPro" id="IPR032675">
    <property type="entry name" value="LRR_dom_sf"/>
</dbReference>
<evidence type="ECO:0000313" key="6">
    <source>
        <dbReference type="Proteomes" id="UP001231189"/>
    </source>
</evidence>
<dbReference type="SUPFAM" id="SSF52047">
    <property type="entry name" value="RNI-like"/>
    <property type="match status" value="1"/>
</dbReference>
<organism evidence="5 6">
    <name type="scientific">Lolium multiflorum</name>
    <name type="common">Italian ryegrass</name>
    <name type="synonym">Lolium perenne subsp. multiflorum</name>
    <dbReference type="NCBI Taxonomy" id="4521"/>
    <lineage>
        <taxon>Eukaryota</taxon>
        <taxon>Viridiplantae</taxon>
        <taxon>Streptophyta</taxon>
        <taxon>Embryophyta</taxon>
        <taxon>Tracheophyta</taxon>
        <taxon>Spermatophyta</taxon>
        <taxon>Magnoliopsida</taxon>
        <taxon>Liliopsida</taxon>
        <taxon>Poales</taxon>
        <taxon>Poaceae</taxon>
        <taxon>BOP clade</taxon>
        <taxon>Pooideae</taxon>
        <taxon>Poodae</taxon>
        <taxon>Poeae</taxon>
        <taxon>Poeae Chloroplast Group 2 (Poeae type)</taxon>
        <taxon>Loliodinae</taxon>
        <taxon>Loliinae</taxon>
        <taxon>Lolium</taxon>
    </lineage>
</organism>
<feature type="domain" description="FBD" evidence="3">
    <location>
        <begin position="384"/>
        <end position="424"/>
    </location>
</feature>